<accession>A0A166D2K2</accession>
<reference evidence="1 2" key="1">
    <citation type="journal article" date="2016" name="Mol. Biol. Evol.">
        <title>Comparative Genomics of Early-Diverging Mushroom-Forming Fungi Provides Insights into the Origins of Lignocellulose Decay Capabilities.</title>
        <authorList>
            <person name="Nagy L.G."/>
            <person name="Riley R."/>
            <person name="Tritt A."/>
            <person name="Adam C."/>
            <person name="Daum C."/>
            <person name="Floudas D."/>
            <person name="Sun H."/>
            <person name="Yadav J.S."/>
            <person name="Pangilinan J."/>
            <person name="Larsson K.H."/>
            <person name="Matsuura K."/>
            <person name="Barry K."/>
            <person name="Labutti K."/>
            <person name="Kuo R."/>
            <person name="Ohm R.A."/>
            <person name="Bhattacharya S.S."/>
            <person name="Shirouzu T."/>
            <person name="Yoshinaga Y."/>
            <person name="Martin F.M."/>
            <person name="Grigoriev I.V."/>
            <person name="Hibbett D.S."/>
        </authorList>
    </citation>
    <scope>NUCLEOTIDE SEQUENCE [LARGE SCALE GENOMIC DNA]</scope>
    <source>
        <strain evidence="1 2">CBS 109695</strain>
    </source>
</reference>
<keyword evidence="2" id="KW-1185">Reference proteome</keyword>
<name>A0A166D2K2_9AGAM</name>
<evidence type="ECO:0000313" key="1">
    <source>
        <dbReference type="EMBL" id="KZP14243.1"/>
    </source>
</evidence>
<gene>
    <name evidence="1" type="ORF">FIBSPDRAFT_959835</name>
</gene>
<protein>
    <recommendedName>
        <fullName evidence="3">F-box domain-containing protein</fullName>
    </recommendedName>
</protein>
<dbReference type="Proteomes" id="UP000076532">
    <property type="component" value="Unassembled WGS sequence"/>
</dbReference>
<dbReference type="EMBL" id="KV417620">
    <property type="protein sequence ID" value="KZP14243.1"/>
    <property type="molecule type" value="Genomic_DNA"/>
</dbReference>
<evidence type="ECO:0008006" key="3">
    <source>
        <dbReference type="Google" id="ProtNLM"/>
    </source>
</evidence>
<dbReference type="AlphaFoldDB" id="A0A166D2K2"/>
<sequence>MAQYQIFRDALMGMKSLHHLCLNLECFPCLPPSSSPIDIILPTVRALELGCIKEEAPYTIYFLQSIHAASLRSLSLDCGAGDYNSLGHRFPSLTSLTLGKIPVYNRFTLAEMARRFPDIEHLTCYIRGVDEDEDGFGIDHVIGKVLWGSNDPLWPKVHTIAVNVSGRLMTGCQLTENIITLQKLGHPIRKLLLPRAILSQVQPSLKEVVDLNEFSNDFLEMTWWPER</sequence>
<organism evidence="1 2">
    <name type="scientific">Athelia psychrophila</name>
    <dbReference type="NCBI Taxonomy" id="1759441"/>
    <lineage>
        <taxon>Eukaryota</taxon>
        <taxon>Fungi</taxon>
        <taxon>Dikarya</taxon>
        <taxon>Basidiomycota</taxon>
        <taxon>Agaricomycotina</taxon>
        <taxon>Agaricomycetes</taxon>
        <taxon>Agaricomycetidae</taxon>
        <taxon>Atheliales</taxon>
        <taxon>Atheliaceae</taxon>
        <taxon>Athelia</taxon>
    </lineage>
</organism>
<proteinExistence type="predicted"/>
<evidence type="ECO:0000313" key="2">
    <source>
        <dbReference type="Proteomes" id="UP000076532"/>
    </source>
</evidence>